<keyword evidence="5" id="KW-0819">tRNA processing</keyword>
<dbReference type="AlphaFoldDB" id="A0A9Q0MGL6"/>
<gene>
    <name evidence="12" type="ORF">RDWZM_003699</name>
</gene>
<dbReference type="InterPro" id="IPR036866">
    <property type="entry name" value="RibonucZ/Hydroxyglut_hydro"/>
</dbReference>
<dbReference type="EC" id="3.1.26.11" evidence="4"/>
<evidence type="ECO:0000256" key="1">
    <source>
        <dbReference type="ARBA" id="ARBA00000402"/>
    </source>
</evidence>
<keyword evidence="8" id="KW-0255">Endonuclease</keyword>
<comment type="catalytic activity">
    <reaction evidence="1">
        <text>Endonucleolytic cleavage of RNA, removing extra 3' nucleotides from tRNA precursor, generating 3' termini of tRNAs. A 3'-hydroxy group is left at the tRNA terminus and a 5'-phosphoryl group is left at the trailer molecule.</text>
        <dbReference type="EC" id="3.1.26.11"/>
    </reaction>
</comment>
<dbReference type="EMBL" id="JAPWDV010000001">
    <property type="protein sequence ID" value="KAJ6225154.1"/>
    <property type="molecule type" value="Genomic_DNA"/>
</dbReference>
<dbReference type="Pfam" id="PF23023">
    <property type="entry name" value="Anti-Pycsar_Apyc1"/>
    <property type="match status" value="1"/>
</dbReference>
<feature type="domain" description="tRNase Z endonuclease" evidence="11">
    <location>
        <begin position="30"/>
        <end position="69"/>
    </location>
</feature>
<evidence type="ECO:0000256" key="5">
    <source>
        <dbReference type="ARBA" id="ARBA00022694"/>
    </source>
</evidence>
<evidence type="ECO:0000256" key="7">
    <source>
        <dbReference type="ARBA" id="ARBA00022723"/>
    </source>
</evidence>
<evidence type="ECO:0000256" key="8">
    <source>
        <dbReference type="ARBA" id="ARBA00022759"/>
    </source>
</evidence>
<evidence type="ECO:0000256" key="2">
    <source>
        <dbReference type="ARBA" id="ARBA00001947"/>
    </source>
</evidence>
<dbReference type="PANTHER" id="PTHR12553">
    <property type="entry name" value="ZINC PHOSPHODIESTERASE ELAC PROTEIN 2"/>
    <property type="match status" value="1"/>
</dbReference>
<dbReference type="OMA" id="RCILHIN"/>
<keyword evidence="13" id="KW-1185">Reference proteome</keyword>
<evidence type="ECO:0000256" key="4">
    <source>
        <dbReference type="ARBA" id="ARBA00012477"/>
    </source>
</evidence>
<name>A0A9Q0MGL6_BLOTA</name>
<dbReference type="Proteomes" id="UP001142055">
    <property type="component" value="Chromosome 1"/>
</dbReference>
<comment type="similarity">
    <text evidence="3">Belongs to the RNase Z family.</text>
</comment>
<keyword evidence="6" id="KW-0540">Nuclease</keyword>
<comment type="cofactor">
    <cofactor evidence="2">
        <name>Zn(2+)</name>
        <dbReference type="ChEBI" id="CHEBI:29105"/>
    </cofactor>
</comment>
<dbReference type="GO" id="GO:0046872">
    <property type="term" value="F:metal ion binding"/>
    <property type="evidence" value="ECO:0007669"/>
    <property type="project" value="UniProtKB-KW"/>
</dbReference>
<dbReference type="SUPFAM" id="SSF56281">
    <property type="entry name" value="Metallo-hydrolase/oxidoreductase"/>
    <property type="match status" value="2"/>
</dbReference>
<reference evidence="12" key="1">
    <citation type="submission" date="2022-12" db="EMBL/GenBank/DDBJ databases">
        <title>Genome assemblies of Blomia tropicalis.</title>
        <authorList>
            <person name="Cui Y."/>
        </authorList>
    </citation>
    <scope>NUCLEOTIDE SEQUENCE</scope>
    <source>
        <tissue evidence="12">Adult mites</tissue>
    </source>
</reference>
<organism evidence="12 13">
    <name type="scientific">Blomia tropicalis</name>
    <name type="common">Mite</name>
    <dbReference type="NCBI Taxonomy" id="40697"/>
    <lineage>
        <taxon>Eukaryota</taxon>
        <taxon>Metazoa</taxon>
        <taxon>Ecdysozoa</taxon>
        <taxon>Arthropoda</taxon>
        <taxon>Chelicerata</taxon>
        <taxon>Arachnida</taxon>
        <taxon>Acari</taxon>
        <taxon>Acariformes</taxon>
        <taxon>Sarcoptiformes</taxon>
        <taxon>Astigmata</taxon>
        <taxon>Glycyphagoidea</taxon>
        <taxon>Echimyopodidae</taxon>
        <taxon>Blomia</taxon>
    </lineage>
</organism>
<dbReference type="GO" id="GO:0005739">
    <property type="term" value="C:mitochondrion"/>
    <property type="evidence" value="ECO:0007669"/>
    <property type="project" value="TreeGrafter"/>
</dbReference>
<dbReference type="PANTHER" id="PTHR12553:SF49">
    <property type="entry name" value="ZINC PHOSPHODIESTERASE ELAC PROTEIN 2"/>
    <property type="match status" value="1"/>
</dbReference>
<evidence type="ECO:0000256" key="6">
    <source>
        <dbReference type="ARBA" id="ARBA00022722"/>
    </source>
</evidence>
<evidence type="ECO:0000256" key="10">
    <source>
        <dbReference type="ARBA" id="ARBA00022833"/>
    </source>
</evidence>
<dbReference type="Pfam" id="PF13691">
    <property type="entry name" value="Lactamase_B_4"/>
    <property type="match status" value="1"/>
</dbReference>
<keyword evidence="10" id="KW-0862">Zinc</keyword>
<evidence type="ECO:0000313" key="12">
    <source>
        <dbReference type="EMBL" id="KAJ6225154.1"/>
    </source>
</evidence>
<evidence type="ECO:0000313" key="13">
    <source>
        <dbReference type="Proteomes" id="UP001142055"/>
    </source>
</evidence>
<dbReference type="InterPro" id="IPR047151">
    <property type="entry name" value="RNZ2-like"/>
</dbReference>
<dbReference type="CDD" id="cd07718">
    <property type="entry name" value="RNaseZ_ELAC1_ELAC2-C-term-like_MBL-fold"/>
    <property type="match status" value="1"/>
</dbReference>
<dbReference type="InterPro" id="IPR027794">
    <property type="entry name" value="tRNase_Z_dom"/>
</dbReference>
<accession>A0A9Q0MGL6</accession>
<keyword evidence="9" id="KW-0378">Hydrolase</keyword>
<comment type="caution">
    <text evidence="12">The sequence shown here is derived from an EMBL/GenBank/DDBJ whole genome shotgun (WGS) entry which is preliminary data.</text>
</comment>
<protein>
    <recommendedName>
        <fullName evidence="4">ribonuclease Z</fullName>
        <ecNumber evidence="4">3.1.26.11</ecNumber>
    </recommendedName>
</protein>
<keyword evidence="7" id="KW-0479">Metal-binding</keyword>
<dbReference type="GO" id="GO:1990180">
    <property type="term" value="P:mitochondrial tRNA 3'-end processing"/>
    <property type="evidence" value="ECO:0007669"/>
    <property type="project" value="TreeGrafter"/>
</dbReference>
<evidence type="ECO:0000256" key="3">
    <source>
        <dbReference type="ARBA" id="ARBA00007823"/>
    </source>
</evidence>
<evidence type="ECO:0000259" key="11">
    <source>
        <dbReference type="Pfam" id="PF13691"/>
    </source>
</evidence>
<evidence type="ECO:0000256" key="9">
    <source>
        <dbReference type="ARBA" id="ARBA00022801"/>
    </source>
</evidence>
<dbReference type="GO" id="GO:0042781">
    <property type="term" value="F:3'-tRNA processing endoribonuclease activity"/>
    <property type="evidence" value="ECO:0007669"/>
    <property type="project" value="UniProtKB-EC"/>
</dbReference>
<dbReference type="Gene3D" id="3.60.15.10">
    <property type="entry name" value="Ribonuclease Z/Hydroxyacylglutathione hydrolase-like"/>
    <property type="match status" value="2"/>
</dbReference>
<sequence>MNRTNNKIMSVSSQVRLSILGNGANANPVAIAVSNDRETFLINCGEGVQRLLFEHKIKIGKIKHVLFSNVKHEAFSGFFGFMLTIAPRSLTSEPNIHNLNVYTHSKMLSVAEIYKDFLYNAKNVNLNYHFVDKPNNGEDAGESNSVQLLDDSDFNLKSVIIRKSNALFADDISVAYVFVTKNKPGQLLLEKCKKFKVPPGPLFAQLKSGQEIQIEDRIVSPNDVLGPPEIGPAFIVLDCPTIDHIESLIQNGTFTSHLDDKSLDLVIHITPTKVFNDERYQLWLKKFDNNTKHILLNRDNQGELCLLSSSIFQIKLGRINQDVFKLLNEIQLNNFQIIAEQNVIQNCPTLLTYNIRPLKERGITFNQDFCELNSTNIIQSTEENLEFVKQLQKYQELVDNKNDESLLNGNTTNFQPNVLFLGTGSATPGKLRNTSSILVNLEQNKSMFFDCGEATFLQLNRYYGREMCQNVLKTLKAIFISHIHADHHFGLVRIIKERAKLFPKEPLFLIAPTKINEFLRKYSNILENLQTLYTFIPCNELKYQKELNNEMINLKREALDSLSLNDLVTVEVPHCYDSYGIVITTRENEKIAYSGDSTYSNAFDDAGKDCLLLIHEATMNDDLREEAELKRHSTISDAIQVGLNCNARFTMLTHFSQRYAKIAPVALVENPSLATYIENNVGFAFDFMNVDLRQLWKATRMKSVLETLFADEIHEMQSIQMKNALKRKLIDDVLNNV</sequence>
<proteinExistence type="inferred from homology"/>